<keyword evidence="1" id="KW-0723">Serine/threonine-protein kinase</keyword>
<dbReference type="PANTHER" id="PTHR35526:SF3">
    <property type="entry name" value="ANTI-SIGMA-F FACTOR RSBW"/>
    <property type="match status" value="1"/>
</dbReference>
<keyword evidence="3" id="KW-0547">Nucleotide-binding</keyword>
<evidence type="ECO:0000256" key="1">
    <source>
        <dbReference type="ARBA" id="ARBA00022527"/>
    </source>
</evidence>
<dbReference type="Pfam" id="PF13581">
    <property type="entry name" value="HATPase_c_2"/>
    <property type="match status" value="1"/>
</dbReference>
<dbReference type="InterPro" id="IPR003594">
    <property type="entry name" value="HATPase_dom"/>
</dbReference>
<dbReference type="InterPro" id="IPR050267">
    <property type="entry name" value="Anti-sigma-factor_SerPK"/>
</dbReference>
<sequence length="144" mass="16507">MTMAPTRNNETPEAKAWRWAAVAGSAPLSRHVFQRWLERVEATQHEENGSLLFSELFSNALRYPAPDKLVPTRWFRLDDFIRVEVDDASPKDLVVTDPGVDSESGRGLMLVHLMADKWGVNHRRFNDGKGNYLNGKTVWFELHD</sequence>
<organism evidence="3">
    <name type="scientific">Streptomyces sp. NBC_00093</name>
    <dbReference type="NCBI Taxonomy" id="2975649"/>
    <lineage>
        <taxon>Bacteria</taxon>
        <taxon>Bacillati</taxon>
        <taxon>Actinomycetota</taxon>
        <taxon>Actinomycetes</taxon>
        <taxon>Kitasatosporales</taxon>
        <taxon>Streptomycetaceae</taxon>
        <taxon>Streptomyces</taxon>
    </lineage>
</organism>
<dbReference type="GO" id="GO:0004674">
    <property type="term" value="F:protein serine/threonine kinase activity"/>
    <property type="evidence" value="ECO:0007669"/>
    <property type="project" value="UniProtKB-KW"/>
</dbReference>
<name>A0AAU2AAK5_9ACTN</name>
<reference evidence="3" key="1">
    <citation type="submission" date="2022-10" db="EMBL/GenBank/DDBJ databases">
        <title>The complete genomes of actinobacterial strains from the NBC collection.</title>
        <authorList>
            <person name="Joergensen T.S."/>
            <person name="Alvarez Arevalo M."/>
            <person name="Sterndorff E.B."/>
            <person name="Faurdal D."/>
            <person name="Vuksanovic O."/>
            <person name="Mourched A.-S."/>
            <person name="Charusanti P."/>
            <person name="Shaw S."/>
            <person name="Blin K."/>
            <person name="Weber T."/>
        </authorList>
    </citation>
    <scope>NUCLEOTIDE SEQUENCE</scope>
    <source>
        <strain evidence="3">NBC_00093</strain>
    </source>
</reference>
<evidence type="ECO:0000313" key="3">
    <source>
        <dbReference type="EMBL" id="WTT20589.1"/>
    </source>
</evidence>
<dbReference type="InterPro" id="IPR036890">
    <property type="entry name" value="HATPase_C_sf"/>
</dbReference>
<dbReference type="GO" id="GO:0005524">
    <property type="term" value="F:ATP binding"/>
    <property type="evidence" value="ECO:0007669"/>
    <property type="project" value="UniProtKB-KW"/>
</dbReference>
<feature type="domain" description="Histidine kinase/HSP90-like ATPase" evidence="2">
    <location>
        <begin position="26"/>
        <end position="120"/>
    </location>
</feature>
<dbReference type="SUPFAM" id="SSF55874">
    <property type="entry name" value="ATPase domain of HSP90 chaperone/DNA topoisomerase II/histidine kinase"/>
    <property type="match status" value="1"/>
</dbReference>
<dbReference type="AlphaFoldDB" id="A0AAU2AAK5"/>
<evidence type="ECO:0000259" key="2">
    <source>
        <dbReference type="Pfam" id="PF13581"/>
    </source>
</evidence>
<keyword evidence="3" id="KW-0067">ATP-binding</keyword>
<accession>A0AAU2AAK5</accession>
<dbReference type="EMBL" id="CP108222">
    <property type="protein sequence ID" value="WTT20589.1"/>
    <property type="molecule type" value="Genomic_DNA"/>
</dbReference>
<gene>
    <name evidence="3" type="ORF">OHA22_36225</name>
</gene>
<keyword evidence="1" id="KW-0418">Kinase</keyword>
<protein>
    <submittedName>
        <fullName evidence="3">ATP-binding protein</fullName>
    </submittedName>
</protein>
<dbReference type="CDD" id="cd16936">
    <property type="entry name" value="HATPase_RsbW-like"/>
    <property type="match status" value="1"/>
</dbReference>
<proteinExistence type="predicted"/>
<dbReference type="PANTHER" id="PTHR35526">
    <property type="entry name" value="ANTI-SIGMA-F FACTOR RSBW-RELATED"/>
    <property type="match status" value="1"/>
</dbReference>
<dbReference type="Gene3D" id="3.30.565.10">
    <property type="entry name" value="Histidine kinase-like ATPase, C-terminal domain"/>
    <property type="match status" value="1"/>
</dbReference>
<keyword evidence="1" id="KW-0808">Transferase</keyword>